<dbReference type="SUPFAM" id="SSF49899">
    <property type="entry name" value="Concanavalin A-like lectins/glucanases"/>
    <property type="match status" value="1"/>
</dbReference>
<evidence type="ECO:0000259" key="3">
    <source>
        <dbReference type="Pfam" id="PF00139"/>
    </source>
</evidence>
<dbReference type="InterPro" id="IPR001220">
    <property type="entry name" value="Legume_lectin_dom"/>
</dbReference>
<keyword evidence="5" id="KW-1185">Reference proteome</keyword>
<evidence type="ECO:0000313" key="4">
    <source>
        <dbReference type="EMBL" id="KRM55304.1"/>
    </source>
</evidence>
<keyword evidence="2" id="KW-0732">Signal</keyword>
<dbReference type="RefSeq" id="WP_054678472.1">
    <property type="nucleotide sequence ID" value="NZ_AYYO01000024.1"/>
</dbReference>
<dbReference type="Proteomes" id="UP000051679">
    <property type="component" value="Unassembled WGS sequence"/>
</dbReference>
<evidence type="ECO:0000256" key="2">
    <source>
        <dbReference type="SAM" id="SignalP"/>
    </source>
</evidence>
<dbReference type="PATRIC" id="fig|1291052.5.peg.1490"/>
<feature type="chain" id="PRO_5006414406" description="Legume lectin domain-containing protein" evidence="2">
    <location>
        <begin position="28"/>
        <end position="690"/>
    </location>
</feature>
<feature type="compositionally biased region" description="Polar residues" evidence="1">
    <location>
        <begin position="92"/>
        <end position="112"/>
    </location>
</feature>
<feature type="domain" description="Legume lectin" evidence="3">
    <location>
        <begin position="90"/>
        <end position="205"/>
    </location>
</feature>
<dbReference type="EMBL" id="AYYO01000024">
    <property type="protein sequence ID" value="KRM55304.1"/>
    <property type="molecule type" value="Genomic_DNA"/>
</dbReference>
<gene>
    <name evidence="4" type="ORF">FC18_GL001469</name>
</gene>
<sequence length="690" mass="73799">MKHSKLKTLIMTVVAGMLVAPGFSTQAVNEEIVKQSPEQFFGYTWDGNSYPMPTSIGVAPGFVPFNDIFAKLEGSSSTVLTNSKGADIGVELTNSTPEKNSDGTTKSESGSIWNTAGNELDLTKNFNATMQFYLGKEDSKTESGDGIAFVMTKAKPSIIYPGGGALGIWGNLTTKTADGMPNSFAVAIDTNANADYKWDTAVYNQVKYSSTAETDYILSNGTSINQNYIAWGYPGMKNQYRIVKHTSYDALNNKTIEYNKMLAFANGGSKYEDVDGSTTGVGEFDLVSQGALNNGAWHQMDIKYVREGDGGTFTYTIKLKNPNGTPSGTEVTRSIHWSDAQIQSIFGSTKLNWGFTAATGVKFENGVVAFQNIPGLLDNSFESSLVDTAGNELKHDAYIEEKYNQAFSIKYNGATSRQSWPAAADGTLSAILKAGSNYGFIIDSVQDMTAEVKVHNVNGDYTLRGVAIDPTVLQLKNGETVFYVKQLRVQGIHRQDMANTDDKGQTLTAKTIATKLGPAETIDAGTVGGDNGVLSTTADMPAVKERPLSLDAVPSFEFPKLTVAQVVGGFTGLSNTAANADALKQSGIVMQLPQDAQFTLTANLPSFDLGSDYVAGSSSIKFDFAKGDSTGKQTVTLPDNGEDTPIYTGTQTPNSTAVTNVTLNMAPYPKVKVGNYGKEGNITWTLTAAP</sequence>
<dbReference type="Pfam" id="PF00139">
    <property type="entry name" value="Lectin_legB"/>
    <property type="match status" value="1"/>
</dbReference>
<proteinExistence type="predicted"/>
<evidence type="ECO:0000256" key="1">
    <source>
        <dbReference type="SAM" id="MobiDB-lite"/>
    </source>
</evidence>
<dbReference type="OrthoDB" id="2278943at2"/>
<feature type="signal peptide" evidence="2">
    <location>
        <begin position="1"/>
        <end position="27"/>
    </location>
</feature>
<dbReference type="STRING" id="1291052.FC18_GL001469"/>
<evidence type="ECO:0000313" key="5">
    <source>
        <dbReference type="Proteomes" id="UP000051679"/>
    </source>
</evidence>
<dbReference type="AlphaFoldDB" id="A0A0R1ZK26"/>
<protein>
    <recommendedName>
        <fullName evidence="3">Legume lectin domain-containing protein</fullName>
    </recommendedName>
</protein>
<comment type="caution">
    <text evidence="4">The sequence shown here is derived from an EMBL/GenBank/DDBJ whole genome shotgun (WGS) entry which is preliminary data.</text>
</comment>
<name>A0A0R1ZK26_9LACO</name>
<accession>A0A0R1ZK26</accession>
<dbReference type="InterPro" id="IPR013320">
    <property type="entry name" value="ConA-like_dom_sf"/>
</dbReference>
<dbReference type="Gene3D" id="2.60.120.200">
    <property type="match status" value="1"/>
</dbReference>
<organism evidence="4 5">
    <name type="scientific">Lacticaseibacillus sharpeae JCM 1186 = DSM 20505</name>
    <dbReference type="NCBI Taxonomy" id="1291052"/>
    <lineage>
        <taxon>Bacteria</taxon>
        <taxon>Bacillati</taxon>
        <taxon>Bacillota</taxon>
        <taxon>Bacilli</taxon>
        <taxon>Lactobacillales</taxon>
        <taxon>Lactobacillaceae</taxon>
        <taxon>Lacticaseibacillus</taxon>
    </lineage>
</organism>
<dbReference type="GO" id="GO:0030246">
    <property type="term" value="F:carbohydrate binding"/>
    <property type="evidence" value="ECO:0007669"/>
    <property type="project" value="InterPro"/>
</dbReference>
<reference evidence="4 5" key="1">
    <citation type="journal article" date="2015" name="Genome Announc.">
        <title>Expanding the biotechnology potential of lactobacilli through comparative genomics of 213 strains and associated genera.</title>
        <authorList>
            <person name="Sun Z."/>
            <person name="Harris H.M."/>
            <person name="McCann A."/>
            <person name="Guo C."/>
            <person name="Argimon S."/>
            <person name="Zhang W."/>
            <person name="Yang X."/>
            <person name="Jeffery I.B."/>
            <person name="Cooney J.C."/>
            <person name="Kagawa T.F."/>
            <person name="Liu W."/>
            <person name="Song Y."/>
            <person name="Salvetti E."/>
            <person name="Wrobel A."/>
            <person name="Rasinkangas P."/>
            <person name="Parkhill J."/>
            <person name="Rea M.C."/>
            <person name="O'Sullivan O."/>
            <person name="Ritari J."/>
            <person name="Douillard F.P."/>
            <person name="Paul Ross R."/>
            <person name="Yang R."/>
            <person name="Briner A.E."/>
            <person name="Felis G.E."/>
            <person name="de Vos W.M."/>
            <person name="Barrangou R."/>
            <person name="Klaenhammer T.R."/>
            <person name="Caufield P.W."/>
            <person name="Cui Y."/>
            <person name="Zhang H."/>
            <person name="O'Toole P.W."/>
        </authorList>
    </citation>
    <scope>NUCLEOTIDE SEQUENCE [LARGE SCALE GENOMIC DNA]</scope>
    <source>
        <strain evidence="4 5">DSM 20505</strain>
    </source>
</reference>
<feature type="region of interest" description="Disordered" evidence="1">
    <location>
        <begin position="90"/>
        <end position="112"/>
    </location>
</feature>